<evidence type="ECO:0000313" key="2">
    <source>
        <dbReference type="Proteomes" id="UP000574390"/>
    </source>
</evidence>
<evidence type="ECO:0000313" key="1">
    <source>
        <dbReference type="EMBL" id="KAF4751961.1"/>
    </source>
</evidence>
<reference evidence="1 2" key="1">
    <citation type="submission" date="2020-04" db="EMBL/GenBank/DDBJ databases">
        <title>Perkinsus olseni comparative genomics.</title>
        <authorList>
            <person name="Bogema D.R."/>
        </authorList>
    </citation>
    <scope>NUCLEOTIDE SEQUENCE [LARGE SCALE GENOMIC DNA]</scope>
    <source>
        <strain evidence="1">ATCC PRA-205</strain>
    </source>
</reference>
<dbReference type="Proteomes" id="UP000574390">
    <property type="component" value="Unassembled WGS sequence"/>
</dbReference>
<protein>
    <submittedName>
        <fullName evidence="1">Vacuolar protein sorting-associated protein 11</fullName>
    </submittedName>
</protein>
<comment type="caution">
    <text evidence="1">The sequence shown here is derived from an EMBL/GenBank/DDBJ whole genome shotgun (WGS) entry which is preliminary data.</text>
</comment>
<organism evidence="1 2">
    <name type="scientific">Perkinsus olseni</name>
    <name type="common">Perkinsus atlanticus</name>
    <dbReference type="NCBI Taxonomy" id="32597"/>
    <lineage>
        <taxon>Eukaryota</taxon>
        <taxon>Sar</taxon>
        <taxon>Alveolata</taxon>
        <taxon>Perkinsozoa</taxon>
        <taxon>Perkinsea</taxon>
        <taxon>Perkinsida</taxon>
        <taxon>Perkinsidae</taxon>
        <taxon>Perkinsus</taxon>
    </lineage>
</organism>
<accession>A0A7J6U5K1</accession>
<gene>
    <name evidence="1" type="primary">VPS11_9</name>
    <name evidence="1" type="ORF">FOZ62_021631</name>
</gene>
<dbReference type="EMBL" id="JABANM010002807">
    <property type="protein sequence ID" value="KAF4751961.1"/>
    <property type="molecule type" value="Genomic_DNA"/>
</dbReference>
<sequence length="126" mass="13602">VPVNDEGSNDWNPTGLYSWRSYFVLTTRQVRRRRSSDVSDPILAGQKGEGKAAAGAVHRQGPVKCGVTVVLMYPNANVRFIAFQGVFSDFSPESGIVAVVPAFDRSLLVVGSSELTTSFLFSDTSS</sequence>
<dbReference type="AlphaFoldDB" id="A0A7J6U5K1"/>
<name>A0A7J6U5K1_PEROL</name>
<proteinExistence type="predicted"/>
<feature type="non-terminal residue" evidence="1">
    <location>
        <position position="1"/>
    </location>
</feature>